<keyword evidence="1" id="KW-0812">Transmembrane</keyword>
<feature type="transmembrane region" description="Helical" evidence="1">
    <location>
        <begin position="61"/>
        <end position="81"/>
    </location>
</feature>
<evidence type="ECO:0000256" key="1">
    <source>
        <dbReference type="SAM" id="Phobius"/>
    </source>
</evidence>
<keyword evidence="1" id="KW-1133">Transmembrane helix</keyword>
<comment type="caution">
    <text evidence="2">The sequence shown here is derived from an EMBL/GenBank/DDBJ whole genome shotgun (WGS) entry which is preliminary data.</text>
</comment>
<dbReference type="AlphaFoldDB" id="A0A3A8ADQ0"/>
<dbReference type="OrthoDB" id="8452010at2"/>
<dbReference type="EMBL" id="QFWV02000001">
    <property type="protein sequence ID" value="RKF08442.1"/>
    <property type="molecule type" value="Genomic_DNA"/>
</dbReference>
<accession>A0A3A8ADQ0</accession>
<organism evidence="2 3">
    <name type="scientific">Oceaniradius stylonematis</name>
    <dbReference type="NCBI Taxonomy" id="2184161"/>
    <lineage>
        <taxon>Bacteria</taxon>
        <taxon>Pseudomonadati</taxon>
        <taxon>Pseudomonadota</taxon>
        <taxon>Alphaproteobacteria</taxon>
        <taxon>Hyphomicrobiales</taxon>
        <taxon>Ahrensiaceae</taxon>
        <taxon>Oceaniradius</taxon>
    </lineage>
</organism>
<proteinExistence type="predicted"/>
<keyword evidence="3" id="KW-1185">Reference proteome</keyword>
<reference evidence="2 3" key="1">
    <citation type="journal article" date="2018" name="Int. J. Syst. Bacteriol.">
        <title>Oceaniradius stylonemae gen. nov., sp. nov., isolated from a red alga, Stylonema cornu-cervi.</title>
        <authorList>
            <person name="Jeong S."/>
        </authorList>
    </citation>
    <scope>NUCLEOTIDE SEQUENCE [LARGE SCALE GENOMIC DNA]</scope>
    <source>
        <strain evidence="2 3">StC1</strain>
    </source>
</reference>
<dbReference type="Proteomes" id="UP000246132">
    <property type="component" value="Unassembled WGS sequence"/>
</dbReference>
<keyword evidence="1" id="KW-0472">Membrane</keyword>
<name>A0A3A8ADQ0_9HYPH</name>
<dbReference type="RefSeq" id="WP_109768701.1">
    <property type="nucleotide sequence ID" value="NZ_QFWV02000001.1"/>
</dbReference>
<sequence>MIVGELYIDPETGTVNTHRDSYLPKNLTVVSVRRIGLPAGATLGIGLLGFTASFADLLYPWEITTTLLIAIGVMLVGWQVGQLKLLSRDLRQSELSGVIYGRYATLNAKRREIVDAIMTARQEADR</sequence>
<gene>
    <name evidence="2" type="ORF">DEM25_000065</name>
</gene>
<feature type="transmembrane region" description="Helical" evidence="1">
    <location>
        <begin position="35"/>
        <end position="55"/>
    </location>
</feature>
<evidence type="ECO:0000313" key="3">
    <source>
        <dbReference type="Proteomes" id="UP000246132"/>
    </source>
</evidence>
<evidence type="ECO:0000313" key="2">
    <source>
        <dbReference type="EMBL" id="RKF08442.1"/>
    </source>
</evidence>
<protein>
    <submittedName>
        <fullName evidence="2">Uncharacterized protein</fullName>
    </submittedName>
</protein>